<dbReference type="SUPFAM" id="SSF49899">
    <property type="entry name" value="Concanavalin A-like lectins/glucanases"/>
    <property type="match status" value="1"/>
</dbReference>
<dbReference type="InterPro" id="IPR017441">
    <property type="entry name" value="Protein_kinase_ATP_BS"/>
</dbReference>
<keyword evidence="12" id="KW-0472">Membrane</keyword>
<dbReference type="Gene3D" id="1.10.510.10">
    <property type="entry name" value="Transferase(Phosphotransferase) domain 1"/>
    <property type="match status" value="1"/>
</dbReference>
<dbReference type="AlphaFoldDB" id="A0A0D9W2D0"/>
<dbReference type="Gene3D" id="3.30.200.20">
    <property type="entry name" value="Phosphorylase Kinase, domain 1"/>
    <property type="match status" value="1"/>
</dbReference>
<evidence type="ECO:0000256" key="9">
    <source>
        <dbReference type="ARBA" id="ARBA00022777"/>
    </source>
</evidence>
<feature type="signal peptide" evidence="14">
    <location>
        <begin position="1"/>
        <end position="19"/>
    </location>
</feature>
<dbReference type="GO" id="GO:0004672">
    <property type="term" value="F:protein kinase activity"/>
    <property type="evidence" value="ECO:0007669"/>
    <property type="project" value="InterPro"/>
</dbReference>
<keyword evidence="9" id="KW-0418">Kinase</keyword>
<dbReference type="FunFam" id="1.10.510.10:FF:000517">
    <property type="entry name" value="Putative receptor kinase Lecrk"/>
    <property type="match status" value="1"/>
</dbReference>
<dbReference type="PROSITE" id="PS00108">
    <property type="entry name" value="PROTEIN_KINASE_ST"/>
    <property type="match status" value="1"/>
</dbReference>
<accession>A0A0D9W2D0</accession>
<evidence type="ECO:0000256" key="4">
    <source>
        <dbReference type="ARBA" id="ARBA00022679"/>
    </source>
</evidence>
<evidence type="ECO:0000256" key="14">
    <source>
        <dbReference type="SAM" id="SignalP"/>
    </source>
</evidence>
<keyword evidence="8 13" id="KW-0547">Nucleotide-binding</keyword>
<dbReference type="FunFam" id="3.30.200.20:FF:000178">
    <property type="entry name" value="serine/threonine-protein kinase PBS1-like"/>
    <property type="match status" value="1"/>
</dbReference>
<keyword evidence="6 14" id="KW-0732">Signal</keyword>
<evidence type="ECO:0000256" key="7">
    <source>
        <dbReference type="ARBA" id="ARBA00022734"/>
    </source>
</evidence>
<dbReference type="Gene3D" id="2.60.120.200">
    <property type="match status" value="1"/>
</dbReference>
<evidence type="ECO:0000256" key="12">
    <source>
        <dbReference type="ARBA" id="ARBA00023136"/>
    </source>
</evidence>
<feature type="domain" description="Protein kinase" evidence="15">
    <location>
        <begin position="357"/>
        <end position="631"/>
    </location>
</feature>
<reference evidence="17" key="2">
    <citation type="submission" date="2013-12" db="EMBL/GenBank/DDBJ databases">
        <authorList>
            <person name="Yu Y."/>
            <person name="Lee S."/>
            <person name="de Baynast K."/>
            <person name="Wissotski M."/>
            <person name="Liu L."/>
            <person name="Talag J."/>
            <person name="Goicoechea J."/>
            <person name="Angelova A."/>
            <person name="Jetty R."/>
            <person name="Kudrna D."/>
            <person name="Golser W."/>
            <person name="Rivera L."/>
            <person name="Zhang J."/>
            <person name="Wing R."/>
        </authorList>
    </citation>
    <scope>NUCLEOTIDE SEQUENCE</scope>
</reference>
<organism evidence="16 17">
    <name type="scientific">Leersia perrieri</name>
    <dbReference type="NCBI Taxonomy" id="77586"/>
    <lineage>
        <taxon>Eukaryota</taxon>
        <taxon>Viridiplantae</taxon>
        <taxon>Streptophyta</taxon>
        <taxon>Embryophyta</taxon>
        <taxon>Tracheophyta</taxon>
        <taxon>Spermatophyta</taxon>
        <taxon>Magnoliopsida</taxon>
        <taxon>Liliopsida</taxon>
        <taxon>Poales</taxon>
        <taxon>Poaceae</taxon>
        <taxon>BOP clade</taxon>
        <taxon>Oryzoideae</taxon>
        <taxon>Oryzeae</taxon>
        <taxon>Oryzinae</taxon>
        <taxon>Leersia</taxon>
    </lineage>
</organism>
<evidence type="ECO:0000256" key="5">
    <source>
        <dbReference type="ARBA" id="ARBA00022692"/>
    </source>
</evidence>
<dbReference type="GO" id="GO:0005524">
    <property type="term" value="F:ATP binding"/>
    <property type="evidence" value="ECO:0007669"/>
    <property type="project" value="UniProtKB-UniRule"/>
</dbReference>
<dbReference type="CDD" id="cd06899">
    <property type="entry name" value="lectin_legume_LecRK_Arcelin_ConA"/>
    <property type="match status" value="1"/>
</dbReference>
<evidence type="ECO:0000256" key="1">
    <source>
        <dbReference type="ARBA" id="ARBA00004479"/>
    </source>
</evidence>
<dbReference type="SMART" id="SM00220">
    <property type="entry name" value="S_TKc"/>
    <property type="match status" value="1"/>
</dbReference>
<dbReference type="InterPro" id="IPR011009">
    <property type="entry name" value="Kinase-like_dom_sf"/>
</dbReference>
<evidence type="ECO:0000256" key="11">
    <source>
        <dbReference type="ARBA" id="ARBA00022989"/>
    </source>
</evidence>
<keyword evidence="11" id="KW-1133">Transmembrane helix</keyword>
<evidence type="ECO:0000256" key="6">
    <source>
        <dbReference type="ARBA" id="ARBA00022729"/>
    </source>
</evidence>
<proteinExistence type="inferred from homology"/>
<dbReference type="PROSITE" id="PS00107">
    <property type="entry name" value="PROTEIN_KINASE_ATP"/>
    <property type="match status" value="1"/>
</dbReference>
<dbReference type="Proteomes" id="UP000032180">
    <property type="component" value="Chromosome 4"/>
</dbReference>
<evidence type="ECO:0000256" key="3">
    <source>
        <dbReference type="ARBA" id="ARBA00010217"/>
    </source>
</evidence>
<feature type="binding site" evidence="13">
    <location>
        <position position="386"/>
    </location>
    <ligand>
        <name>ATP</name>
        <dbReference type="ChEBI" id="CHEBI:30616"/>
    </ligand>
</feature>
<feature type="chain" id="PRO_5002348112" description="Protein kinase domain-containing protein" evidence="14">
    <location>
        <begin position="20"/>
        <end position="664"/>
    </location>
</feature>
<evidence type="ECO:0000256" key="10">
    <source>
        <dbReference type="ARBA" id="ARBA00022840"/>
    </source>
</evidence>
<dbReference type="Pfam" id="PF00139">
    <property type="entry name" value="Lectin_legB"/>
    <property type="match status" value="1"/>
</dbReference>
<dbReference type="HOGENOM" id="CLU_000288_62_3_1"/>
<keyword evidence="17" id="KW-1185">Reference proteome</keyword>
<dbReference type="InterPro" id="IPR001220">
    <property type="entry name" value="Legume_lectin_dom"/>
</dbReference>
<reference evidence="16 17" key="1">
    <citation type="submission" date="2012-08" db="EMBL/GenBank/DDBJ databases">
        <title>Oryza genome evolution.</title>
        <authorList>
            <person name="Wing R.A."/>
        </authorList>
    </citation>
    <scope>NUCLEOTIDE SEQUENCE</scope>
</reference>
<dbReference type="InterPro" id="IPR000719">
    <property type="entry name" value="Prot_kinase_dom"/>
</dbReference>
<name>A0A0D9W2D0_9ORYZ</name>
<keyword evidence="10 13" id="KW-0067">ATP-binding</keyword>
<keyword evidence="4" id="KW-0808">Transferase</keyword>
<dbReference type="InterPro" id="IPR013320">
    <property type="entry name" value="ConA-like_dom_sf"/>
</dbReference>
<evidence type="ECO:0000256" key="13">
    <source>
        <dbReference type="PROSITE-ProRule" id="PRU10141"/>
    </source>
</evidence>
<comment type="similarity">
    <text evidence="3">In the C-terminal section; belongs to the protein kinase superfamily. Ser/Thr protein kinase family.</text>
</comment>
<dbReference type="PANTHER" id="PTHR27007">
    <property type="match status" value="1"/>
</dbReference>
<dbReference type="SUPFAM" id="SSF56112">
    <property type="entry name" value="Protein kinase-like (PK-like)"/>
    <property type="match status" value="1"/>
</dbReference>
<dbReference type="GO" id="GO:0016020">
    <property type="term" value="C:membrane"/>
    <property type="evidence" value="ECO:0007669"/>
    <property type="project" value="UniProtKB-SubCell"/>
</dbReference>
<evidence type="ECO:0000313" key="17">
    <source>
        <dbReference type="Proteomes" id="UP000032180"/>
    </source>
</evidence>
<dbReference type="Gramene" id="LPERR04G01930.1">
    <property type="protein sequence ID" value="LPERR04G01930.1"/>
    <property type="gene ID" value="LPERR04G01930"/>
</dbReference>
<dbReference type="InterPro" id="IPR050528">
    <property type="entry name" value="L-type_Lectin-RKs"/>
</dbReference>
<comment type="similarity">
    <text evidence="2">In the N-terminal section; belongs to the leguminous lectin family.</text>
</comment>
<evidence type="ECO:0000259" key="15">
    <source>
        <dbReference type="PROSITE" id="PS50011"/>
    </source>
</evidence>
<protein>
    <recommendedName>
        <fullName evidence="15">Protein kinase domain-containing protein</fullName>
    </recommendedName>
</protein>
<comment type="subcellular location">
    <subcellularLocation>
        <location evidence="1">Membrane</location>
        <topology evidence="1">Single-pass type I membrane protein</topology>
    </subcellularLocation>
</comment>
<dbReference type="GO" id="GO:0030246">
    <property type="term" value="F:carbohydrate binding"/>
    <property type="evidence" value="ECO:0007669"/>
    <property type="project" value="UniProtKB-KW"/>
</dbReference>
<dbReference type="STRING" id="77586.A0A0D9W2D0"/>
<dbReference type="PROSITE" id="PS50011">
    <property type="entry name" value="PROTEIN_KINASE_DOM"/>
    <property type="match status" value="1"/>
</dbReference>
<evidence type="ECO:0000256" key="2">
    <source>
        <dbReference type="ARBA" id="ARBA00008536"/>
    </source>
</evidence>
<dbReference type="InterPro" id="IPR008271">
    <property type="entry name" value="Ser/Thr_kinase_AS"/>
</dbReference>
<dbReference type="eggNOG" id="ENOG502QSJ4">
    <property type="taxonomic scope" value="Eukaryota"/>
</dbReference>
<dbReference type="EnsemblPlants" id="LPERR04G01930.1">
    <property type="protein sequence ID" value="LPERR04G01930.1"/>
    <property type="gene ID" value="LPERR04G01930"/>
</dbReference>
<evidence type="ECO:0000256" key="8">
    <source>
        <dbReference type="ARBA" id="ARBA00022741"/>
    </source>
</evidence>
<keyword evidence="5" id="KW-0812">Transmembrane</keyword>
<reference evidence="16" key="3">
    <citation type="submission" date="2015-04" db="UniProtKB">
        <authorList>
            <consortium name="EnsemblPlants"/>
        </authorList>
    </citation>
    <scope>IDENTIFICATION</scope>
</reference>
<keyword evidence="7" id="KW-0430">Lectin</keyword>
<sequence length="664" mass="71995">MSRRAILLCSIIMVPVGDFAVGGIGGDEFIYNGFAGRHLIVDGAASITKDGILALTNTSSDIQGHGFHPHPINFDVLGTFSATFVFTISSDQYGRSGEGMAFVISWSPDFSSASPGPNLGLVGRYGSSVNHFCAIELDTVADPELADIDDNHVGIDLNRLTSISSTPAGYHYKDEIDNVVLPSFEALRLSSGSPMQVWVDYNGQESRLNVTLALVPMPKPYTQLLSASGINLSYLLGASFGRTSKLYVGFAASTSDKRGGSHQILGWSFNVSGHGSATQLHASATTTRATVQSRKQQAWLRQMAAFVCVRACRAFMCNSLPCALVVVEETRNRQDNNWEAELGPRRFRYKDLHRATNGFTRLLGKGGFGRVYGGVLAVSGKPVAVKRLSSESSSRQGLPEFAAEVIILGRLRHRNLVRLLGYCRHKDELLLVYEHMPTAAWTGTCTARLIAPCSGRRGFGVASALLYLHEDWEQVILHRDVKASNVLLDAEMNGRLGDFGLARLHDHGADAQTTHVAGTRGYLAPELQRFHKATKATDVFAFGAFVLEVVCGRRPVGLNARGEMLVLVEWVRETWAAPGGSIADAMDPRLEDYAAAEVELGLLCSHPLPAARPGIRLVMQYLDGDMALPEFSPDYLYIKDVDQVLIDVSSSSVATTITDLSGGR</sequence>
<dbReference type="Pfam" id="PF00069">
    <property type="entry name" value="Pkinase"/>
    <property type="match status" value="1"/>
</dbReference>
<evidence type="ECO:0000313" key="16">
    <source>
        <dbReference type="EnsemblPlants" id="LPERR04G01930.1"/>
    </source>
</evidence>